<organism evidence="2 3">
    <name type="scientific">Carnegiea gigantea</name>
    <dbReference type="NCBI Taxonomy" id="171969"/>
    <lineage>
        <taxon>Eukaryota</taxon>
        <taxon>Viridiplantae</taxon>
        <taxon>Streptophyta</taxon>
        <taxon>Embryophyta</taxon>
        <taxon>Tracheophyta</taxon>
        <taxon>Spermatophyta</taxon>
        <taxon>Magnoliopsida</taxon>
        <taxon>eudicotyledons</taxon>
        <taxon>Gunneridae</taxon>
        <taxon>Pentapetalae</taxon>
        <taxon>Caryophyllales</taxon>
        <taxon>Cactineae</taxon>
        <taxon>Cactaceae</taxon>
        <taxon>Cactoideae</taxon>
        <taxon>Echinocereeae</taxon>
        <taxon>Carnegiea</taxon>
    </lineage>
</organism>
<evidence type="ECO:0000256" key="1">
    <source>
        <dbReference type="SAM" id="Phobius"/>
    </source>
</evidence>
<name>A0A9Q1K394_9CARY</name>
<keyword evidence="1" id="KW-1133">Transmembrane helix</keyword>
<reference evidence="2" key="1">
    <citation type="submission" date="2022-04" db="EMBL/GenBank/DDBJ databases">
        <title>Carnegiea gigantea Genome sequencing and assembly v2.</title>
        <authorList>
            <person name="Copetti D."/>
            <person name="Sanderson M.J."/>
            <person name="Burquez A."/>
            <person name="Wojciechowski M.F."/>
        </authorList>
    </citation>
    <scope>NUCLEOTIDE SEQUENCE</scope>
    <source>
        <strain evidence="2">SGP5-SGP5p</strain>
        <tissue evidence="2">Aerial part</tissue>
    </source>
</reference>
<feature type="transmembrane region" description="Helical" evidence="1">
    <location>
        <begin position="109"/>
        <end position="137"/>
    </location>
</feature>
<evidence type="ECO:0000313" key="2">
    <source>
        <dbReference type="EMBL" id="KAJ8435714.1"/>
    </source>
</evidence>
<feature type="transmembrane region" description="Helical" evidence="1">
    <location>
        <begin position="86"/>
        <end position="103"/>
    </location>
</feature>
<comment type="caution">
    <text evidence="2">The sequence shown here is derived from an EMBL/GenBank/DDBJ whole genome shotgun (WGS) entry which is preliminary data.</text>
</comment>
<gene>
    <name evidence="2" type="ORF">Cgig2_002671</name>
</gene>
<accession>A0A9Q1K394</accession>
<keyword evidence="1" id="KW-0812">Transmembrane</keyword>
<dbReference type="OrthoDB" id="2919534at2759"/>
<dbReference type="EMBL" id="JAKOGI010000392">
    <property type="protein sequence ID" value="KAJ8435714.1"/>
    <property type="molecule type" value="Genomic_DNA"/>
</dbReference>
<keyword evidence="1" id="KW-0472">Membrane</keyword>
<sequence length="293" mass="31926">MIRLPICFGDKLKSKNLEVNVLVIDVPTAYNVILGHLTLHKREVIHQALHYPHDPPPHTPWPQHIGVGCVIPCTLILAGRRDKLHLLGVMTFIFGPLMLVYIVQSCSLAWATLSALVATLASAFVSGSSSWCCKLFFSASRASRSAFSFSQNRWYRVKSPSNLRHSVAALTPLANASAITISSSMTFGGSKVPGVAKSDDLTKYWTRKNLAAGSTLMKLVDGRRWRNAGSLRSGPYGLRKGSLFLETRSSVPSRLTSGVLRGRPFSSGFSRMSRDGCHGLIGMALDSLTLSNQ</sequence>
<protein>
    <submittedName>
        <fullName evidence="2">Uncharacterized protein</fullName>
    </submittedName>
</protein>
<evidence type="ECO:0000313" key="3">
    <source>
        <dbReference type="Proteomes" id="UP001153076"/>
    </source>
</evidence>
<keyword evidence="3" id="KW-1185">Reference proteome</keyword>
<proteinExistence type="predicted"/>
<dbReference type="AlphaFoldDB" id="A0A9Q1K394"/>
<dbReference type="Proteomes" id="UP001153076">
    <property type="component" value="Unassembled WGS sequence"/>
</dbReference>
<feature type="transmembrane region" description="Helical" evidence="1">
    <location>
        <begin position="61"/>
        <end position="79"/>
    </location>
</feature>